<evidence type="ECO:0000256" key="1">
    <source>
        <dbReference type="ARBA" id="ARBA00022679"/>
    </source>
</evidence>
<gene>
    <name evidence="4" type="ORF">HK14_08220</name>
</gene>
<feature type="domain" description="N-acetyltransferase" evidence="3">
    <location>
        <begin position="6"/>
        <end position="176"/>
    </location>
</feature>
<evidence type="ECO:0000313" key="4">
    <source>
        <dbReference type="EMBL" id="OUJ01738.1"/>
    </source>
</evidence>
<dbReference type="PANTHER" id="PTHR43800:SF1">
    <property type="entry name" value="PEPTIDYL-LYSINE N-ACETYLTRANSFERASE YJAB"/>
    <property type="match status" value="1"/>
</dbReference>
<dbReference type="OrthoDB" id="572496at2"/>
<dbReference type="SUPFAM" id="SSF55729">
    <property type="entry name" value="Acyl-CoA N-acyltransferases (Nat)"/>
    <property type="match status" value="1"/>
</dbReference>
<keyword evidence="2" id="KW-0012">Acyltransferase</keyword>
<keyword evidence="1" id="KW-0808">Transferase</keyword>
<dbReference type="Pfam" id="PF00583">
    <property type="entry name" value="Acetyltransf_1"/>
    <property type="match status" value="1"/>
</dbReference>
<dbReference type="InterPro" id="IPR000182">
    <property type="entry name" value="GNAT_dom"/>
</dbReference>
<dbReference type="CDD" id="cd04301">
    <property type="entry name" value="NAT_SF"/>
    <property type="match status" value="1"/>
</dbReference>
<evidence type="ECO:0000256" key="2">
    <source>
        <dbReference type="ARBA" id="ARBA00023315"/>
    </source>
</evidence>
<dbReference type="AlphaFoldDB" id="A0A1Z5YTK6"/>
<evidence type="ECO:0000313" key="5">
    <source>
        <dbReference type="Proteomes" id="UP000196086"/>
    </source>
</evidence>
<dbReference type="Proteomes" id="UP000196086">
    <property type="component" value="Unassembled WGS sequence"/>
</dbReference>
<dbReference type="InterPro" id="IPR016181">
    <property type="entry name" value="Acyl_CoA_acyltransferase"/>
</dbReference>
<dbReference type="GO" id="GO:0016747">
    <property type="term" value="F:acyltransferase activity, transferring groups other than amino-acyl groups"/>
    <property type="evidence" value="ECO:0007669"/>
    <property type="project" value="InterPro"/>
</dbReference>
<dbReference type="EMBL" id="JOMQ01000040">
    <property type="protein sequence ID" value="OUJ01738.1"/>
    <property type="molecule type" value="Genomic_DNA"/>
</dbReference>
<dbReference type="PROSITE" id="PS51186">
    <property type="entry name" value="GNAT"/>
    <property type="match status" value="1"/>
</dbReference>
<proteinExistence type="predicted"/>
<accession>A0A1Z5YTK6</accession>
<dbReference type="PANTHER" id="PTHR43800">
    <property type="entry name" value="PEPTIDYL-LYSINE N-ACETYLTRANSFERASE YJAB"/>
    <property type="match status" value="1"/>
</dbReference>
<protein>
    <recommendedName>
        <fullName evidence="3">N-acetyltransferase domain-containing protein</fullName>
    </recommendedName>
</protein>
<comment type="caution">
    <text evidence="4">The sequence shown here is derived from an EMBL/GenBank/DDBJ whole genome shotgun (WGS) entry which is preliminary data.</text>
</comment>
<evidence type="ECO:0000259" key="3">
    <source>
        <dbReference type="PROSITE" id="PS51186"/>
    </source>
</evidence>
<name>A0A1Z5YTK6_9PROT</name>
<organism evidence="4 5">
    <name type="scientific">Acetobacter cibinongensis</name>
    <dbReference type="NCBI Taxonomy" id="146475"/>
    <lineage>
        <taxon>Bacteria</taxon>
        <taxon>Pseudomonadati</taxon>
        <taxon>Pseudomonadota</taxon>
        <taxon>Alphaproteobacteria</taxon>
        <taxon>Acetobacterales</taxon>
        <taxon>Acetobacteraceae</taxon>
        <taxon>Acetobacter</taxon>
    </lineage>
</organism>
<sequence length="177" mass="19634">MPHPPFTIRATRQEDVGQLPDLECSAAQSFKAHPDLAFLAQEPAAISVEEHSDCLAKQNSWVVVDAAQTLWGFLCAETHGDTLHILELSVAQVAQGKGLGTALVREVCTQAQNRHYRRITLTTFDNVPWNRPFYEKLGFVKTVPTQQDGFLLDILQEEAAFGFLPGMRCVMQKLLAG</sequence>
<dbReference type="Gene3D" id="3.40.630.30">
    <property type="match status" value="1"/>
</dbReference>
<reference evidence="4 5" key="1">
    <citation type="submission" date="2014-06" db="EMBL/GenBank/DDBJ databases">
        <authorList>
            <person name="Ju J."/>
            <person name="Zhang J."/>
        </authorList>
    </citation>
    <scope>NUCLEOTIDE SEQUENCE [LARGE SCALE GENOMIC DNA]</scope>
    <source>
        <strain evidence="4 5">DsW_47</strain>
    </source>
</reference>